<dbReference type="SMART" id="SM00968">
    <property type="entry name" value="SMC_hinge"/>
    <property type="match status" value="1"/>
</dbReference>
<keyword evidence="5" id="KW-0238">DNA-binding</keyword>
<dbReference type="GO" id="GO:0003677">
    <property type="term" value="F:DNA binding"/>
    <property type="evidence" value="ECO:0007669"/>
    <property type="project" value="UniProtKB-KW"/>
</dbReference>
<evidence type="ECO:0000256" key="5">
    <source>
        <dbReference type="ARBA" id="ARBA00023125"/>
    </source>
</evidence>
<gene>
    <name evidence="9" type="ORF">MNBD_GAMMA15-413</name>
</gene>
<evidence type="ECO:0000256" key="3">
    <source>
        <dbReference type="ARBA" id="ARBA00022840"/>
    </source>
</evidence>
<protein>
    <submittedName>
        <fullName evidence="9">Chromosome partition protein smc</fullName>
    </submittedName>
</protein>
<organism evidence="9">
    <name type="scientific">hydrothermal vent metagenome</name>
    <dbReference type="NCBI Taxonomy" id="652676"/>
    <lineage>
        <taxon>unclassified sequences</taxon>
        <taxon>metagenomes</taxon>
        <taxon>ecological metagenomes</taxon>
    </lineage>
</organism>
<feature type="compositionally biased region" description="Polar residues" evidence="7">
    <location>
        <begin position="738"/>
        <end position="751"/>
    </location>
</feature>
<evidence type="ECO:0000259" key="8">
    <source>
        <dbReference type="SMART" id="SM00968"/>
    </source>
</evidence>
<feature type="coiled-coil region" evidence="6">
    <location>
        <begin position="170"/>
        <end position="225"/>
    </location>
</feature>
<evidence type="ECO:0000256" key="4">
    <source>
        <dbReference type="ARBA" id="ARBA00023054"/>
    </source>
</evidence>
<keyword evidence="4 6" id="KW-0175">Coiled coil</keyword>
<sequence>MRLSKLKLSGFKSFVDPTTVYFPSELTGVVGPNGCGKSNVIDAVRWVMGESSAKHLRGDSMADVIFNGSSTRKPVAQASVELVFDNEDGGLGGQYANYNEISLRRQVTRDGQSAYFLNGTRCRRRDITDVFLGTGLGPRSYSIIEQGTISRLIEAKPEDLRAFLEEAAGISKYKERRRETEKRIKHTKENLLRVDDLRDEIEKQLEKLKRQARSAERFKELREQERRVKAELLTLRYQSLHEESADRRQRIQENETALEAVMAELRAVEADLETGREAHVEATDSFNEVQGRFYELGAEVARIEQAIKHGKETRQTQQEELEKTEQAWNEAQAHITVDSQRLEQLAKDLAENAPAREQARSRAEASREKREGAEQQMQTWQGDWDIFNVNANETTQIAQVERTRIDHLERHLTQLIQRRERIEQEQQQLDSQKLEREIADLESQSEERQQAANALQEQLQALRARIDELRESTRNQQRELNQAQGEQQDIRGRLSSLQALQQAALGENEGEIKHWLEAQGLNDAPRLAKQLDVDSGWERAVETALGFYLEAVCVDGSDAVADTLAELKQGSLALVDTTASVAGEVGNVGVPLTQKVRAPWSLNGLLSGVYAADNLNEALRMRSSLAAHESVVTRDGIWVGPGWLRVARDADGKSGVLEREKEINSLQEELNVKLKLISSLESTLEAGRSELQNDEAQREELQVEANRAHRDFSNARAQFDARRTRLEQIHKRNEALQQETGEIAAQQSEDTQAVDEARSRLHEALVAIDKLADEREARSAQREQLRNALDEARREAQGDRDKAHELELKYQSMHTEQETTSQNLERMHGQQGHLQQRREELRQALVDGEAPLQKLDEELEISLKQRHEVEAELASRRRVLEGVEHKLREDEQTRHQKEQQAEQLRERLNQEKLHWQEIKVRGETLLEQIAESGFELSQLAEEMPEDAALEAWETEAESLANRISRLGPINLAAIEEFEEQSERKKYLDAQHEDVTSALDTLENAIRKIDRETRTRFKETFDKVNIGLQAMFPRLFGGGHAYLELTGEDLLDTGVTVMARPPGKRNSTIHLLSGGEKALTAVALVFSIFELNPSPFCMLDEVDAPLDDANVGRFCEMVKEMSERVQFVFITHNKITMDLANRLTGVTMHEPGVSRLVSVDVDEAVQLAAV</sequence>
<reference evidence="9" key="1">
    <citation type="submission" date="2018-06" db="EMBL/GenBank/DDBJ databases">
        <authorList>
            <person name="Zhirakovskaya E."/>
        </authorList>
    </citation>
    <scope>NUCLEOTIDE SEQUENCE</scope>
</reference>
<dbReference type="GO" id="GO:0005524">
    <property type="term" value="F:ATP binding"/>
    <property type="evidence" value="ECO:0007669"/>
    <property type="project" value="UniProtKB-KW"/>
</dbReference>
<dbReference type="SUPFAM" id="SSF75553">
    <property type="entry name" value="Smc hinge domain"/>
    <property type="match status" value="1"/>
</dbReference>
<feature type="coiled-coil region" evidence="6">
    <location>
        <begin position="852"/>
        <end position="914"/>
    </location>
</feature>
<dbReference type="InterPro" id="IPR010935">
    <property type="entry name" value="SMC_hinge"/>
</dbReference>
<dbReference type="PIRSF" id="PIRSF005719">
    <property type="entry name" value="SMC"/>
    <property type="match status" value="1"/>
</dbReference>
<dbReference type="NCBIfam" id="TIGR02168">
    <property type="entry name" value="SMC_prok_B"/>
    <property type="match status" value="1"/>
</dbReference>
<accession>A0A3B0YAB1</accession>
<dbReference type="Gene3D" id="3.40.50.300">
    <property type="entry name" value="P-loop containing nucleotide triphosphate hydrolases"/>
    <property type="match status" value="2"/>
</dbReference>
<dbReference type="InterPro" id="IPR027417">
    <property type="entry name" value="P-loop_NTPase"/>
</dbReference>
<keyword evidence="1" id="KW-0963">Cytoplasm</keyword>
<dbReference type="HAMAP" id="MF_01894">
    <property type="entry name" value="Smc_prok"/>
    <property type="match status" value="1"/>
</dbReference>
<dbReference type="GO" id="GO:0007062">
    <property type="term" value="P:sister chromatid cohesion"/>
    <property type="evidence" value="ECO:0007669"/>
    <property type="project" value="InterPro"/>
</dbReference>
<dbReference type="InterPro" id="IPR036277">
    <property type="entry name" value="SMC_hinge_sf"/>
</dbReference>
<keyword evidence="2" id="KW-0547">Nucleotide-binding</keyword>
<dbReference type="EMBL" id="UOFN01000061">
    <property type="protein sequence ID" value="VAW76521.1"/>
    <property type="molecule type" value="Genomic_DNA"/>
</dbReference>
<dbReference type="GO" id="GO:0016887">
    <property type="term" value="F:ATP hydrolysis activity"/>
    <property type="evidence" value="ECO:0007669"/>
    <property type="project" value="InterPro"/>
</dbReference>
<name>A0A3B0YAB1_9ZZZZ</name>
<dbReference type="PANTHER" id="PTHR43977">
    <property type="entry name" value="STRUCTURAL MAINTENANCE OF CHROMOSOMES PROTEIN 3"/>
    <property type="match status" value="1"/>
</dbReference>
<evidence type="ECO:0000256" key="2">
    <source>
        <dbReference type="ARBA" id="ARBA00022741"/>
    </source>
</evidence>
<dbReference type="Pfam" id="PF06470">
    <property type="entry name" value="SMC_hinge"/>
    <property type="match status" value="1"/>
</dbReference>
<feature type="region of interest" description="Disordered" evidence="7">
    <location>
        <begin position="350"/>
        <end position="377"/>
    </location>
</feature>
<dbReference type="InterPro" id="IPR003395">
    <property type="entry name" value="RecF/RecN/SMC_N"/>
</dbReference>
<feature type="coiled-coil region" evidence="6">
    <location>
        <begin position="663"/>
        <end position="718"/>
    </location>
</feature>
<dbReference type="GO" id="GO:0030261">
    <property type="term" value="P:chromosome condensation"/>
    <property type="evidence" value="ECO:0007669"/>
    <property type="project" value="InterPro"/>
</dbReference>
<dbReference type="InterPro" id="IPR024704">
    <property type="entry name" value="SMC"/>
</dbReference>
<feature type="coiled-coil region" evidence="6">
    <location>
        <begin position="251"/>
        <end position="278"/>
    </location>
</feature>
<dbReference type="AlphaFoldDB" id="A0A3B0YAB1"/>
<dbReference type="GO" id="GO:0005694">
    <property type="term" value="C:chromosome"/>
    <property type="evidence" value="ECO:0007669"/>
    <property type="project" value="InterPro"/>
</dbReference>
<feature type="region of interest" description="Disordered" evidence="7">
    <location>
        <begin position="738"/>
        <end position="757"/>
    </location>
</feature>
<proteinExistence type="inferred from homology"/>
<evidence type="ECO:0000256" key="1">
    <source>
        <dbReference type="ARBA" id="ARBA00022490"/>
    </source>
</evidence>
<dbReference type="InterPro" id="IPR011890">
    <property type="entry name" value="SMC_prok"/>
</dbReference>
<dbReference type="CDD" id="cd03278">
    <property type="entry name" value="ABC_SMC_barmotin"/>
    <property type="match status" value="2"/>
</dbReference>
<keyword evidence="3" id="KW-0067">ATP-binding</keyword>
<evidence type="ECO:0000313" key="9">
    <source>
        <dbReference type="EMBL" id="VAW76521.1"/>
    </source>
</evidence>
<dbReference type="SUPFAM" id="SSF52540">
    <property type="entry name" value="P-loop containing nucleoside triphosphate hydrolases"/>
    <property type="match status" value="1"/>
</dbReference>
<feature type="compositionally biased region" description="Basic and acidic residues" evidence="7">
    <location>
        <begin position="357"/>
        <end position="373"/>
    </location>
</feature>
<feature type="region of interest" description="Disordered" evidence="7">
    <location>
        <begin position="774"/>
        <end position="801"/>
    </location>
</feature>
<feature type="domain" description="SMC hinge" evidence="8">
    <location>
        <begin position="521"/>
        <end position="622"/>
    </location>
</feature>
<evidence type="ECO:0000256" key="6">
    <source>
        <dbReference type="SAM" id="Coils"/>
    </source>
</evidence>
<dbReference type="Pfam" id="PF02463">
    <property type="entry name" value="SMC_N"/>
    <property type="match status" value="1"/>
</dbReference>
<evidence type="ECO:0000256" key="7">
    <source>
        <dbReference type="SAM" id="MobiDB-lite"/>
    </source>
</evidence>